<proteinExistence type="predicted"/>
<keyword evidence="2" id="KW-1185">Reference proteome</keyword>
<dbReference type="EMBL" id="JACSPN010000031">
    <property type="protein sequence ID" value="MBE7702073.1"/>
    <property type="molecule type" value="Genomic_DNA"/>
</dbReference>
<organism evidence="1 2">
    <name type="scientific">Oerskovia douganii</name>
    <dbReference type="NCBI Taxonomy" id="2762210"/>
    <lineage>
        <taxon>Bacteria</taxon>
        <taxon>Bacillati</taxon>
        <taxon>Actinomycetota</taxon>
        <taxon>Actinomycetes</taxon>
        <taxon>Micrococcales</taxon>
        <taxon>Cellulomonadaceae</taxon>
        <taxon>Oerskovia</taxon>
    </lineage>
</organism>
<dbReference type="RefSeq" id="WP_193721278.1">
    <property type="nucleotide sequence ID" value="NZ_JACSPN010000031.1"/>
</dbReference>
<accession>A0A9D5UCB9</accession>
<name>A0A9D5UCB9_9CELL</name>
<dbReference type="Proteomes" id="UP000822993">
    <property type="component" value="Unassembled WGS sequence"/>
</dbReference>
<gene>
    <name evidence="1" type="ORF">H9623_17420</name>
</gene>
<evidence type="ECO:0000313" key="1">
    <source>
        <dbReference type="EMBL" id="MBE7702073.1"/>
    </source>
</evidence>
<comment type="caution">
    <text evidence="1">The sequence shown here is derived from an EMBL/GenBank/DDBJ whole genome shotgun (WGS) entry which is preliminary data.</text>
</comment>
<evidence type="ECO:0000313" key="2">
    <source>
        <dbReference type="Proteomes" id="UP000822993"/>
    </source>
</evidence>
<reference evidence="1 2" key="1">
    <citation type="submission" date="2020-08" db="EMBL/GenBank/DDBJ databases">
        <title>A Genomic Blueprint of the Chicken Gut Microbiome.</title>
        <authorList>
            <person name="Gilroy R."/>
            <person name="Ravi A."/>
            <person name="Getino M."/>
            <person name="Pursley I."/>
            <person name="Horton D.L."/>
            <person name="Alikhan N.-F."/>
            <person name="Baker D."/>
            <person name="Gharbi K."/>
            <person name="Hall N."/>
            <person name="Watson M."/>
            <person name="Adriaenssens E.M."/>
            <person name="Foster-Nyarko E."/>
            <person name="Jarju S."/>
            <person name="Secka A."/>
            <person name="Antonio M."/>
            <person name="Oren A."/>
            <person name="Chaudhuri R."/>
            <person name="La Ragione R.M."/>
            <person name="Hildebrand F."/>
            <person name="Pallen M.J."/>
        </authorList>
    </citation>
    <scope>NUCLEOTIDE SEQUENCE [LARGE SCALE GENOMIC DNA]</scope>
    <source>
        <strain evidence="1 2">Sa1BUA8</strain>
    </source>
</reference>
<dbReference type="AlphaFoldDB" id="A0A9D5UCB9"/>
<sequence>MPLRTPKFLDVETLFALAEYADVGVPLQQEITERTMKNRKGGGKLGFKGSELGGERGTEIEVQTSYTLAPNQKAAVSKVLDQLSHGGHVQAPSAGLALHKDTALVLEGAAHLTTASVAGKLLYVALQAIRSSATSLEDLTSGQMPTGVEEALKAVYLGNELVPVPTLFELEGCGLEPRVLVSVRPGHFVDDAAADQVEGEIGLVGTVESLIEEDDFLNTEKWLLHGWEWLMKRTLMTSMDDMVAGLSKSLAIDLPADDVQAFIPGPAVVIDAVAIY</sequence>
<protein>
    <submittedName>
        <fullName evidence="1">Uncharacterized protein</fullName>
    </submittedName>
</protein>